<name>A0A4Q7VRZ3_9BURK</name>
<evidence type="ECO:0000313" key="4">
    <source>
        <dbReference type="EMBL" id="RZT99300.1"/>
    </source>
</evidence>
<comment type="caution">
    <text evidence="4">The sequence shown here is derived from an EMBL/GenBank/DDBJ whole genome shotgun (WGS) entry which is preliminary data.</text>
</comment>
<evidence type="ECO:0000259" key="3">
    <source>
        <dbReference type="Pfam" id="PF17806"/>
    </source>
</evidence>
<gene>
    <name evidence="4" type="ORF">EV681_1083</name>
</gene>
<feature type="domain" description="FAD/NAD(P)-binding" evidence="2">
    <location>
        <begin position="6"/>
        <end position="319"/>
    </location>
</feature>
<dbReference type="InterPro" id="IPR017224">
    <property type="entry name" value="Opine_Oxase_asu/HCN_bsu"/>
</dbReference>
<dbReference type="GO" id="GO:0016491">
    <property type="term" value="F:oxidoreductase activity"/>
    <property type="evidence" value="ECO:0007669"/>
    <property type="project" value="UniProtKB-KW"/>
</dbReference>
<proteinExistence type="predicted"/>
<dbReference type="Pfam" id="PF17806">
    <property type="entry name" value="SO_alpha_A3"/>
    <property type="match status" value="1"/>
</dbReference>
<dbReference type="InterPro" id="IPR023753">
    <property type="entry name" value="FAD/NAD-binding_dom"/>
</dbReference>
<dbReference type="PRINTS" id="PR00368">
    <property type="entry name" value="FADPNR"/>
</dbReference>
<dbReference type="InterPro" id="IPR041117">
    <property type="entry name" value="SoxA_A3"/>
</dbReference>
<accession>A0A4Q7VRZ3</accession>
<dbReference type="InterPro" id="IPR036188">
    <property type="entry name" value="FAD/NAD-bd_sf"/>
</dbReference>
<dbReference type="Gene3D" id="3.50.50.60">
    <property type="entry name" value="FAD/NAD(P)-binding domain"/>
    <property type="match status" value="2"/>
</dbReference>
<sequence>MSTHTNVAIIGAGPAGMMAAARLASRNHSVILLDEQPQAGGQIWRNIMGTTTGLAGILGPDYAAGATVAGQFTASGAQHLRGATVWNLTRERQLHYLHEGQTHTLTADAVILATGAMERPFPIPGWTLPGVMGAGAAQVLLKGSGTVPATPVVIAGCGPLLYLICWQYLRANVQISAVLDTSSGRDIFQASPALLNGLAAFKDIRKGLSMINAIKEKNIPFYRGVKNLQVQGEASVSSIAFEHQGQTHELDTNLVLLHQGVVPNTQFTWLLRASHDWSEAGACWIPKADAWGRLHEIEGIYLAGDGQGIGGAQAAVTRGELTALAVDAQLNTVQADLLESRSAPLQARLKKDMALRPFLDAAYMPKRENRIPQDDTIVCRCEEVTAGQIRDFVRQGCMGPNQAKSFSRCGMGPCQGRMCGLTVTEVIADQLKVAHDQVGYYRVRAPLKPVTLAELASATNS</sequence>
<evidence type="ECO:0000313" key="5">
    <source>
        <dbReference type="Proteomes" id="UP000293398"/>
    </source>
</evidence>
<dbReference type="AlphaFoldDB" id="A0A4Q7VRZ3"/>
<dbReference type="RefSeq" id="WP_128395711.1">
    <property type="nucleotide sequence ID" value="NZ_SHKO01000001.1"/>
</dbReference>
<dbReference type="PANTHER" id="PTHR42949">
    <property type="entry name" value="ANAEROBIC GLYCEROL-3-PHOSPHATE DEHYDROGENASE SUBUNIT B"/>
    <property type="match status" value="1"/>
</dbReference>
<dbReference type="SUPFAM" id="SSF51905">
    <property type="entry name" value="FAD/NAD(P)-binding domain"/>
    <property type="match status" value="1"/>
</dbReference>
<reference evidence="4 5" key="1">
    <citation type="submission" date="2019-02" db="EMBL/GenBank/DDBJ databases">
        <title>Genomic Encyclopedia of Type Strains, Phase IV (KMG-IV): sequencing the most valuable type-strain genomes for metagenomic binning, comparative biology and taxonomic classification.</title>
        <authorList>
            <person name="Goeker M."/>
        </authorList>
    </citation>
    <scope>NUCLEOTIDE SEQUENCE [LARGE SCALE GENOMIC DNA]</scope>
    <source>
        <strain evidence="4 5">DSM 23814</strain>
    </source>
</reference>
<dbReference type="InterPro" id="IPR051691">
    <property type="entry name" value="Metab_Enz_Cyan_OpOx_G3PDH"/>
</dbReference>
<keyword evidence="5" id="KW-1185">Reference proteome</keyword>
<dbReference type="Proteomes" id="UP000293398">
    <property type="component" value="Unassembled WGS sequence"/>
</dbReference>
<dbReference type="PANTHER" id="PTHR42949:SF3">
    <property type="entry name" value="ANAEROBIC GLYCEROL-3-PHOSPHATE DEHYDROGENASE SUBUNIT B"/>
    <property type="match status" value="1"/>
</dbReference>
<keyword evidence="1" id="KW-0560">Oxidoreductase</keyword>
<dbReference type="Gene3D" id="1.10.10.1100">
    <property type="entry name" value="BFD-like [2Fe-2S]-binding domain"/>
    <property type="match status" value="1"/>
</dbReference>
<dbReference type="Pfam" id="PF07992">
    <property type="entry name" value="Pyr_redox_2"/>
    <property type="match status" value="1"/>
</dbReference>
<evidence type="ECO:0000259" key="2">
    <source>
        <dbReference type="Pfam" id="PF07992"/>
    </source>
</evidence>
<dbReference type="OrthoDB" id="9801699at2"/>
<protein>
    <submittedName>
        <fullName evidence="4">NADPH-dependent 2,4-dienoyl-CoA reductase/sulfur reductase-like enzyme</fullName>
    </submittedName>
</protein>
<dbReference type="InterPro" id="IPR041854">
    <property type="entry name" value="BFD-like_2Fe2S-bd_dom_sf"/>
</dbReference>
<dbReference type="PRINTS" id="PR00469">
    <property type="entry name" value="PNDRDTASEII"/>
</dbReference>
<dbReference type="PIRSF" id="PIRSF037495">
    <property type="entry name" value="Opine_OX_OoxA/HcnB"/>
    <property type="match status" value="1"/>
</dbReference>
<dbReference type="CDD" id="cd19946">
    <property type="entry name" value="GlpA-like_Fer2_BFD-like"/>
    <property type="match status" value="1"/>
</dbReference>
<evidence type="ECO:0000256" key="1">
    <source>
        <dbReference type="ARBA" id="ARBA00023002"/>
    </source>
</evidence>
<feature type="domain" description="SoxA A3" evidence="3">
    <location>
        <begin position="378"/>
        <end position="456"/>
    </location>
</feature>
<organism evidence="4 5">
    <name type="scientific">Advenella incenata</name>
    <dbReference type="NCBI Taxonomy" id="267800"/>
    <lineage>
        <taxon>Bacteria</taxon>
        <taxon>Pseudomonadati</taxon>
        <taxon>Pseudomonadota</taxon>
        <taxon>Betaproteobacteria</taxon>
        <taxon>Burkholderiales</taxon>
        <taxon>Alcaligenaceae</taxon>
    </lineage>
</organism>
<dbReference type="EMBL" id="SHKO01000001">
    <property type="protein sequence ID" value="RZT99300.1"/>
    <property type="molecule type" value="Genomic_DNA"/>
</dbReference>